<evidence type="ECO:0000256" key="1">
    <source>
        <dbReference type="SAM" id="Phobius"/>
    </source>
</evidence>
<keyword evidence="1" id="KW-0472">Membrane</keyword>
<sequence>MLRRVLIVAAAVLMPAAMLYPLWSCPTSAGEDDVVYYWPLRTMAARGVLAGDRPEWDPGEATGVGLFADPQTGLYFPTTWLWLVLSAKLAYALSIFLAFAAAFGGTYLYLRRVGLRPSAAVFGATVFAFCGFMVGHRVHLGLIQAASLLPWGLWAIERIRTRPAAALAWLAPIFALTLAAGHWPTAIHMLVIWSAYLLLRARPLGRALAVTAVAGGIALVFL</sequence>
<keyword evidence="1" id="KW-1133">Transmembrane helix</keyword>
<comment type="caution">
    <text evidence="2">The sequence shown here is derived from an EMBL/GenBank/DDBJ whole genome shotgun (WGS) entry which is preliminary data.</text>
</comment>
<protein>
    <recommendedName>
        <fullName evidence="3">Glycosyltransferase RgtA/B/C/D-like domain-containing protein</fullName>
    </recommendedName>
</protein>
<organism evidence="2">
    <name type="scientific">marine sediment metagenome</name>
    <dbReference type="NCBI Taxonomy" id="412755"/>
    <lineage>
        <taxon>unclassified sequences</taxon>
        <taxon>metagenomes</taxon>
        <taxon>ecological metagenomes</taxon>
    </lineage>
</organism>
<dbReference type="EMBL" id="LAZR01069794">
    <property type="protein sequence ID" value="KKK47008.1"/>
    <property type="molecule type" value="Genomic_DNA"/>
</dbReference>
<name>A0A0F8VRM9_9ZZZZ</name>
<dbReference type="AlphaFoldDB" id="A0A0F8VRM9"/>
<feature type="non-terminal residue" evidence="2">
    <location>
        <position position="222"/>
    </location>
</feature>
<evidence type="ECO:0008006" key="3">
    <source>
        <dbReference type="Google" id="ProtNLM"/>
    </source>
</evidence>
<accession>A0A0F8VRM9</accession>
<feature type="transmembrane region" description="Helical" evidence="1">
    <location>
        <begin position="203"/>
        <end position="221"/>
    </location>
</feature>
<reference evidence="2" key="1">
    <citation type="journal article" date="2015" name="Nature">
        <title>Complex archaea that bridge the gap between prokaryotes and eukaryotes.</title>
        <authorList>
            <person name="Spang A."/>
            <person name="Saw J.H."/>
            <person name="Jorgensen S.L."/>
            <person name="Zaremba-Niedzwiedzka K."/>
            <person name="Martijn J."/>
            <person name="Lind A.E."/>
            <person name="van Eijk R."/>
            <person name="Schleper C."/>
            <person name="Guy L."/>
            <person name="Ettema T.J."/>
        </authorList>
    </citation>
    <scope>NUCLEOTIDE SEQUENCE</scope>
</reference>
<keyword evidence="1" id="KW-0812">Transmembrane</keyword>
<evidence type="ECO:0000313" key="2">
    <source>
        <dbReference type="EMBL" id="KKK47008.1"/>
    </source>
</evidence>
<gene>
    <name evidence="2" type="ORF">LCGC14_3159520</name>
</gene>
<feature type="transmembrane region" description="Helical" evidence="1">
    <location>
        <begin position="89"/>
        <end position="110"/>
    </location>
</feature>
<proteinExistence type="predicted"/>
<feature type="transmembrane region" description="Helical" evidence="1">
    <location>
        <begin position="117"/>
        <end position="134"/>
    </location>
</feature>